<keyword evidence="3" id="KW-1185">Reference proteome</keyword>
<evidence type="ECO:0000313" key="2">
    <source>
        <dbReference type="EMBL" id="EJK69473.1"/>
    </source>
</evidence>
<gene>
    <name evidence="2" type="ORF">THAOC_09266</name>
</gene>
<protein>
    <submittedName>
        <fullName evidence="2">Uncharacterized protein</fullName>
    </submittedName>
</protein>
<reference evidence="2 3" key="1">
    <citation type="journal article" date="2012" name="Genome Biol.">
        <title>Genome and low-iron response of an oceanic diatom adapted to chronic iron limitation.</title>
        <authorList>
            <person name="Lommer M."/>
            <person name="Specht M."/>
            <person name="Roy A.S."/>
            <person name="Kraemer L."/>
            <person name="Andreson R."/>
            <person name="Gutowska M.A."/>
            <person name="Wolf J."/>
            <person name="Bergner S.V."/>
            <person name="Schilhabel M.B."/>
            <person name="Klostermeier U.C."/>
            <person name="Beiko R.G."/>
            <person name="Rosenstiel P."/>
            <person name="Hippler M."/>
            <person name="Laroche J."/>
        </authorList>
    </citation>
    <scope>NUCLEOTIDE SEQUENCE [LARGE SCALE GENOMIC DNA]</scope>
    <source>
        <strain evidence="2 3">CCMP1005</strain>
    </source>
</reference>
<name>K0SSX8_THAOC</name>
<feature type="region of interest" description="Disordered" evidence="1">
    <location>
        <begin position="1"/>
        <end position="27"/>
    </location>
</feature>
<feature type="non-terminal residue" evidence="2">
    <location>
        <position position="1"/>
    </location>
</feature>
<accession>K0SSX8</accession>
<sequence length="253" mass="27147">PSEVGDVGEEGASVVHHGPESPPQFRPQPACRLAALGSVLLWPPQDEHAMGQALCRHQIEMTREDGEPRNAVGACLPGRPADDDQRGGSDTLGGETLIELKLFPTLGWQGRAHDLPNKRGWRRAPQVHRRAVVTLQVWREGPPILLVGVPWQWPPQGMRGRWGFCPGNDRGGLSGGILLAVGSTSVQWDPSESSTAGPDPRVTMALPGPPTPARARPLLLALGISVRRALALLDEASALLDRDGDGVIWTCTE</sequence>
<evidence type="ECO:0000256" key="1">
    <source>
        <dbReference type="SAM" id="MobiDB-lite"/>
    </source>
</evidence>
<dbReference type="EMBL" id="AGNL01010013">
    <property type="protein sequence ID" value="EJK69473.1"/>
    <property type="molecule type" value="Genomic_DNA"/>
</dbReference>
<evidence type="ECO:0000313" key="3">
    <source>
        <dbReference type="Proteomes" id="UP000266841"/>
    </source>
</evidence>
<proteinExistence type="predicted"/>
<organism evidence="2 3">
    <name type="scientific">Thalassiosira oceanica</name>
    <name type="common">Marine diatom</name>
    <dbReference type="NCBI Taxonomy" id="159749"/>
    <lineage>
        <taxon>Eukaryota</taxon>
        <taxon>Sar</taxon>
        <taxon>Stramenopiles</taxon>
        <taxon>Ochrophyta</taxon>
        <taxon>Bacillariophyta</taxon>
        <taxon>Coscinodiscophyceae</taxon>
        <taxon>Thalassiosirophycidae</taxon>
        <taxon>Thalassiosirales</taxon>
        <taxon>Thalassiosiraceae</taxon>
        <taxon>Thalassiosira</taxon>
    </lineage>
</organism>
<comment type="caution">
    <text evidence="2">The sequence shown here is derived from an EMBL/GenBank/DDBJ whole genome shotgun (WGS) entry which is preliminary data.</text>
</comment>
<dbReference type="Proteomes" id="UP000266841">
    <property type="component" value="Unassembled WGS sequence"/>
</dbReference>
<dbReference type="AlphaFoldDB" id="K0SSX8"/>